<evidence type="ECO:0000256" key="1">
    <source>
        <dbReference type="SAM" id="Phobius"/>
    </source>
</evidence>
<dbReference type="AlphaFoldDB" id="A0A7K0BVZ5"/>
<proteinExistence type="predicted"/>
<comment type="caution">
    <text evidence="2">The sequence shown here is derived from an EMBL/GenBank/DDBJ whole genome shotgun (WGS) entry which is preliminary data.</text>
</comment>
<evidence type="ECO:0000313" key="2">
    <source>
        <dbReference type="EMBL" id="MQY05350.1"/>
    </source>
</evidence>
<evidence type="ECO:0008006" key="4">
    <source>
        <dbReference type="Google" id="ProtNLM"/>
    </source>
</evidence>
<organism evidence="2 3">
    <name type="scientific">Actinomadura macrotermitis</name>
    <dbReference type="NCBI Taxonomy" id="2585200"/>
    <lineage>
        <taxon>Bacteria</taxon>
        <taxon>Bacillati</taxon>
        <taxon>Actinomycetota</taxon>
        <taxon>Actinomycetes</taxon>
        <taxon>Streptosporangiales</taxon>
        <taxon>Thermomonosporaceae</taxon>
        <taxon>Actinomadura</taxon>
    </lineage>
</organism>
<keyword evidence="1" id="KW-0812">Transmembrane</keyword>
<evidence type="ECO:0000313" key="3">
    <source>
        <dbReference type="Proteomes" id="UP000487268"/>
    </source>
</evidence>
<dbReference type="RefSeq" id="WP_153533416.1">
    <property type="nucleotide sequence ID" value="NZ_WEGH01000002.1"/>
</dbReference>
<feature type="transmembrane region" description="Helical" evidence="1">
    <location>
        <begin position="46"/>
        <end position="66"/>
    </location>
</feature>
<gene>
    <name evidence="2" type="ORF">ACRB68_34230</name>
</gene>
<dbReference type="OrthoDB" id="9781469at2"/>
<keyword evidence="1" id="KW-1133">Transmembrane helix</keyword>
<sequence>MGQTGLTASSGWAALVPGFGVALPNVTAAAMAAVPPERSEMAAGAVRQLGCALGIAVLGGVFHASLERSLGHRVPDAAALAWGDPSVPAAFASALTTTTMTASALAVLAAAAAITPAPEPAT</sequence>
<reference evidence="2 3" key="1">
    <citation type="submission" date="2019-10" db="EMBL/GenBank/DDBJ databases">
        <title>Actinomadura rubteroloni sp. nov. and Actinomadura macrotermitis sp. nov., isolated from the gut of fungus growing-termite Macrotermes natalensis.</title>
        <authorList>
            <person name="Benndorf R."/>
            <person name="Martin K."/>
            <person name="Kuefner M."/>
            <person name="De Beer W."/>
            <person name="Kaster A.-K."/>
            <person name="Vollmers J."/>
            <person name="Poulsen M."/>
            <person name="Beemelmanns C."/>
        </authorList>
    </citation>
    <scope>NUCLEOTIDE SEQUENCE [LARGE SCALE GENOMIC DNA]</scope>
    <source>
        <strain evidence="2 3">RB68</strain>
    </source>
</reference>
<dbReference type="EMBL" id="WEGH01000002">
    <property type="protein sequence ID" value="MQY05350.1"/>
    <property type="molecule type" value="Genomic_DNA"/>
</dbReference>
<accession>A0A7K0BVZ5</accession>
<name>A0A7K0BVZ5_9ACTN</name>
<keyword evidence="1" id="KW-0472">Membrane</keyword>
<feature type="transmembrane region" description="Helical" evidence="1">
    <location>
        <begin position="12"/>
        <end position="34"/>
    </location>
</feature>
<protein>
    <recommendedName>
        <fullName evidence="4">MFS transporter</fullName>
    </recommendedName>
</protein>
<keyword evidence="3" id="KW-1185">Reference proteome</keyword>
<dbReference type="Proteomes" id="UP000487268">
    <property type="component" value="Unassembled WGS sequence"/>
</dbReference>